<evidence type="ECO:0000256" key="1">
    <source>
        <dbReference type="ARBA" id="ARBA00001206"/>
    </source>
</evidence>
<evidence type="ECO:0000256" key="4">
    <source>
        <dbReference type="ARBA" id="ARBA00012102"/>
    </source>
</evidence>
<comment type="pathway">
    <text evidence="3">Cofactor biosynthesis; coenzyme A biosynthesis; CoA from (R)-pantothenate: step 1/5.</text>
</comment>
<dbReference type="PANTHER" id="PTHR12280:SF30">
    <property type="entry name" value="FUMBLE"/>
    <property type="match status" value="1"/>
</dbReference>
<dbReference type="CDD" id="cd24122">
    <property type="entry name" value="ASKHA_NBD_PanK-II_Pank1-like"/>
    <property type="match status" value="1"/>
</dbReference>
<dbReference type="Gene3D" id="3.30.420.40">
    <property type="match status" value="1"/>
</dbReference>
<protein>
    <recommendedName>
        <fullName evidence="4">pantothenate kinase</fullName>
        <ecNumber evidence="4">2.7.1.33</ecNumber>
    </recommendedName>
</protein>
<name>A0A0K8SGY8_LYGHE</name>
<dbReference type="Gene3D" id="3.30.420.510">
    <property type="match status" value="1"/>
</dbReference>
<dbReference type="EMBL" id="GBRD01013274">
    <property type="protein sequence ID" value="JAG52552.1"/>
    <property type="molecule type" value="Transcribed_RNA"/>
</dbReference>
<keyword evidence="6" id="KW-0808">Transferase</keyword>
<organism evidence="12">
    <name type="scientific">Lygus hesperus</name>
    <name type="common">Western plant bug</name>
    <dbReference type="NCBI Taxonomy" id="30085"/>
    <lineage>
        <taxon>Eukaryota</taxon>
        <taxon>Metazoa</taxon>
        <taxon>Ecdysozoa</taxon>
        <taxon>Arthropoda</taxon>
        <taxon>Hexapoda</taxon>
        <taxon>Insecta</taxon>
        <taxon>Pterygota</taxon>
        <taxon>Neoptera</taxon>
        <taxon>Paraneoptera</taxon>
        <taxon>Hemiptera</taxon>
        <taxon>Heteroptera</taxon>
        <taxon>Panheteroptera</taxon>
        <taxon>Cimicomorpha</taxon>
        <taxon>Miridae</taxon>
        <taxon>Mirini</taxon>
        <taxon>Lygus</taxon>
    </lineage>
</organism>
<keyword evidence="7" id="KW-0547">Nucleotide-binding</keyword>
<dbReference type="InterPro" id="IPR004567">
    <property type="entry name" value="Type_II_PanK"/>
</dbReference>
<dbReference type="GO" id="GO:0015937">
    <property type="term" value="P:coenzyme A biosynthetic process"/>
    <property type="evidence" value="ECO:0007669"/>
    <property type="project" value="UniProtKB-KW"/>
</dbReference>
<dbReference type="PANTHER" id="PTHR12280">
    <property type="entry name" value="PANTOTHENATE KINASE"/>
    <property type="match status" value="1"/>
</dbReference>
<evidence type="ECO:0000256" key="3">
    <source>
        <dbReference type="ARBA" id="ARBA00005225"/>
    </source>
</evidence>
<accession>A0A0K8SGY8</accession>
<evidence type="ECO:0000256" key="6">
    <source>
        <dbReference type="ARBA" id="ARBA00022679"/>
    </source>
</evidence>
<proteinExistence type="inferred from homology"/>
<dbReference type="GO" id="GO:0004594">
    <property type="term" value="F:pantothenate kinase activity"/>
    <property type="evidence" value="ECO:0007669"/>
    <property type="project" value="UniProtKB-EC"/>
</dbReference>
<dbReference type="GO" id="GO:0005634">
    <property type="term" value="C:nucleus"/>
    <property type="evidence" value="ECO:0007669"/>
    <property type="project" value="TreeGrafter"/>
</dbReference>
<keyword evidence="8" id="KW-0418">Kinase</keyword>
<keyword evidence="9" id="KW-0067">ATP-binding</keyword>
<keyword evidence="5" id="KW-0963">Cytoplasm</keyword>
<dbReference type="GO" id="GO:0005524">
    <property type="term" value="F:ATP binding"/>
    <property type="evidence" value="ECO:0007669"/>
    <property type="project" value="UniProtKB-KW"/>
</dbReference>
<dbReference type="AlphaFoldDB" id="A0A0K8SGY8"/>
<evidence type="ECO:0000256" key="5">
    <source>
        <dbReference type="ARBA" id="ARBA00022490"/>
    </source>
</evidence>
<sequence length="414" mass="46583">VLCKFLMLYLRYVVRLYSRNWEYKPGALCIIRFKASISHRQGTPWFGMDIGGTLTKLAYFETKSKSSDLQYQEIEVIKIVKKYFKENPRKGVAGQADIRLQMDNVSIGGRTGSIHFIRFPTSLMDDFFTIARKHQLGKFISTLGATGGGAYKFEERFASELNIKFAKFDEMDTLLNGMMLVVKMNHPKEVYYWYNPQQDEENCNPPHENDHLSRKELYDLSNPYPFVLVNIGSGVSILAVYGPKNYKRISGSSLGGGTFLGLCCLLTGCTTFEEAIALAAKGDNKKVDKLVKDIYGGDYNKFGLPGDLVASSFGNMNLPDNRSNVTKFDVARATLVTITNNIGNISLMWAVNLNINRVVFVGNFLRVNPISAKLLGHAMSFWSKGPKKHCSWSTKGISAQWDVYLSTKRTLDHL</sequence>
<evidence type="ECO:0000256" key="10">
    <source>
        <dbReference type="ARBA" id="ARBA00022993"/>
    </source>
</evidence>
<evidence type="ECO:0000256" key="9">
    <source>
        <dbReference type="ARBA" id="ARBA00022840"/>
    </source>
</evidence>
<evidence type="ECO:0000256" key="7">
    <source>
        <dbReference type="ARBA" id="ARBA00022741"/>
    </source>
</evidence>
<evidence type="ECO:0000256" key="2">
    <source>
        <dbReference type="ARBA" id="ARBA00004496"/>
    </source>
</evidence>
<keyword evidence="10" id="KW-0173">Coenzyme A biosynthesis</keyword>
<feature type="non-terminal residue" evidence="12">
    <location>
        <position position="1"/>
    </location>
</feature>
<comment type="similarity">
    <text evidence="11">Belongs to the type II pantothenate kinase family.</text>
</comment>
<dbReference type="SUPFAM" id="SSF53067">
    <property type="entry name" value="Actin-like ATPase domain"/>
    <property type="match status" value="2"/>
</dbReference>
<dbReference type="InterPro" id="IPR043129">
    <property type="entry name" value="ATPase_NBD"/>
</dbReference>
<evidence type="ECO:0000313" key="12">
    <source>
        <dbReference type="EMBL" id="JAG52552.1"/>
    </source>
</evidence>
<dbReference type="NCBIfam" id="TIGR00555">
    <property type="entry name" value="panK_eukar"/>
    <property type="match status" value="1"/>
</dbReference>
<comment type="catalytic activity">
    <reaction evidence="1">
        <text>(R)-pantothenate + ATP = (R)-4'-phosphopantothenate + ADP + H(+)</text>
        <dbReference type="Rhea" id="RHEA:16373"/>
        <dbReference type="ChEBI" id="CHEBI:10986"/>
        <dbReference type="ChEBI" id="CHEBI:15378"/>
        <dbReference type="ChEBI" id="CHEBI:29032"/>
        <dbReference type="ChEBI" id="CHEBI:30616"/>
        <dbReference type="ChEBI" id="CHEBI:456216"/>
        <dbReference type="EC" id="2.7.1.33"/>
    </reaction>
</comment>
<comment type="subcellular location">
    <subcellularLocation>
        <location evidence="2">Cytoplasm</location>
    </subcellularLocation>
</comment>
<dbReference type="Pfam" id="PF03630">
    <property type="entry name" value="Fumble"/>
    <property type="match status" value="1"/>
</dbReference>
<dbReference type="FunFam" id="3.30.420.40:FF:000025">
    <property type="entry name" value="pantothenate kinase 2, mitochondrial"/>
    <property type="match status" value="1"/>
</dbReference>
<evidence type="ECO:0000256" key="8">
    <source>
        <dbReference type="ARBA" id="ARBA00022777"/>
    </source>
</evidence>
<evidence type="ECO:0000256" key="11">
    <source>
        <dbReference type="ARBA" id="ARBA00060870"/>
    </source>
</evidence>
<dbReference type="EC" id="2.7.1.33" evidence="4"/>
<reference evidence="12" key="1">
    <citation type="submission" date="2014-09" db="EMBL/GenBank/DDBJ databases">
        <authorList>
            <person name="Magalhaes I.L.F."/>
            <person name="Oliveira U."/>
            <person name="Santos F.R."/>
            <person name="Vidigal T.H.D.A."/>
            <person name="Brescovit A.D."/>
            <person name="Santos A.J."/>
        </authorList>
    </citation>
    <scope>NUCLEOTIDE SEQUENCE</scope>
</reference>
<dbReference type="GO" id="GO:0005829">
    <property type="term" value="C:cytosol"/>
    <property type="evidence" value="ECO:0007669"/>
    <property type="project" value="TreeGrafter"/>
</dbReference>